<evidence type="ECO:0000313" key="2">
    <source>
        <dbReference type="Proteomes" id="UP000642938"/>
    </source>
</evidence>
<comment type="caution">
    <text evidence="1">The sequence shown here is derived from an EMBL/GenBank/DDBJ whole genome shotgun (WGS) entry which is preliminary data.</text>
</comment>
<keyword evidence="2" id="KW-1185">Reference proteome</keyword>
<protein>
    <submittedName>
        <fullName evidence="1">Uncharacterized protein</fullName>
    </submittedName>
</protein>
<evidence type="ECO:0000313" key="1">
    <source>
        <dbReference type="EMBL" id="GGH03943.1"/>
    </source>
</evidence>
<proteinExistence type="predicted"/>
<name>A0ABQ1XV04_9SPHI</name>
<reference evidence="2" key="1">
    <citation type="journal article" date="2019" name="Int. J. Syst. Evol. Microbiol.">
        <title>The Global Catalogue of Microorganisms (GCM) 10K type strain sequencing project: providing services to taxonomists for standard genome sequencing and annotation.</title>
        <authorList>
            <consortium name="The Broad Institute Genomics Platform"/>
            <consortium name="The Broad Institute Genome Sequencing Center for Infectious Disease"/>
            <person name="Wu L."/>
            <person name="Ma J."/>
        </authorList>
    </citation>
    <scope>NUCLEOTIDE SEQUENCE [LARGE SCALE GENOMIC DNA]</scope>
    <source>
        <strain evidence="2">CGMCC 1.15287</strain>
    </source>
</reference>
<organism evidence="1 2">
    <name type="scientific">Pedobacter zeae</name>
    <dbReference type="NCBI Taxonomy" id="1737356"/>
    <lineage>
        <taxon>Bacteria</taxon>
        <taxon>Pseudomonadati</taxon>
        <taxon>Bacteroidota</taxon>
        <taxon>Sphingobacteriia</taxon>
        <taxon>Sphingobacteriales</taxon>
        <taxon>Sphingobacteriaceae</taxon>
        <taxon>Pedobacter</taxon>
    </lineage>
</organism>
<sequence length="72" mass="8082">MLVHYLINIVMERSEIISLLEVINQQVSSSILGGMEEEYEELESMGLIKINRESVQWSAAMTPAGNAYLGHD</sequence>
<gene>
    <name evidence="1" type="ORF">GCM10007422_19290</name>
</gene>
<dbReference type="Proteomes" id="UP000642938">
    <property type="component" value="Unassembled WGS sequence"/>
</dbReference>
<accession>A0ABQ1XV04</accession>
<dbReference type="EMBL" id="BMHZ01000002">
    <property type="protein sequence ID" value="GGH03943.1"/>
    <property type="molecule type" value="Genomic_DNA"/>
</dbReference>